<dbReference type="AlphaFoldDB" id="A0A9J6CJC4"/>
<keyword evidence="1" id="KW-1133">Transmembrane helix</keyword>
<dbReference type="Proteomes" id="UP001107558">
    <property type="component" value="Chromosome 1"/>
</dbReference>
<evidence type="ECO:0000313" key="2">
    <source>
        <dbReference type="EMBL" id="KAG5681670.1"/>
    </source>
</evidence>
<feature type="transmembrane region" description="Helical" evidence="1">
    <location>
        <begin position="358"/>
        <end position="385"/>
    </location>
</feature>
<feature type="transmembrane region" description="Helical" evidence="1">
    <location>
        <begin position="7"/>
        <end position="26"/>
    </location>
</feature>
<dbReference type="EMBL" id="JADBJN010000001">
    <property type="protein sequence ID" value="KAG5681670.1"/>
    <property type="molecule type" value="Genomic_DNA"/>
</dbReference>
<feature type="transmembrane region" description="Helical" evidence="1">
    <location>
        <begin position="186"/>
        <end position="206"/>
    </location>
</feature>
<keyword evidence="1" id="KW-0472">Membrane</keyword>
<feature type="transmembrane region" description="Helical" evidence="1">
    <location>
        <begin position="252"/>
        <end position="270"/>
    </location>
</feature>
<feature type="transmembrane region" description="Helical" evidence="1">
    <location>
        <begin position="327"/>
        <end position="343"/>
    </location>
</feature>
<protein>
    <submittedName>
        <fullName evidence="2">Uncharacterized protein</fullName>
    </submittedName>
</protein>
<reference evidence="2" key="1">
    <citation type="submission" date="2021-03" db="EMBL/GenBank/DDBJ databases">
        <title>Chromosome level genome of the anhydrobiotic midge Polypedilum vanderplanki.</title>
        <authorList>
            <person name="Yoshida Y."/>
            <person name="Kikawada T."/>
            <person name="Gusev O."/>
        </authorList>
    </citation>
    <scope>NUCLEOTIDE SEQUENCE</scope>
    <source>
        <strain evidence="2">NIAS01</strain>
        <tissue evidence="2">Whole body or cell culture</tissue>
    </source>
</reference>
<keyword evidence="3" id="KW-1185">Reference proteome</keyword>
<proteinExistence type="predicted"/>
<feature type="transmembrane region" description="Helical" evidence="1">
    <location>
        <begin position="154"/>
        <end position="174"/>
    </location>
</feature>
<accession>A0A9J6CJC4</accession>
<name>A0A9J6CJC4_POLVA</name>
<feature type="transmembrane region" description="Helical" evidence="1">
    <location>
        <begin position="282"/>
        <end position="307"/>
    </location>
</feature>
<keyword evidence="1" id="KW-0812">Transmembrane</keyword>
<gene>
    <name evidence="2" type="ORF">PVAND_011084</name>
</gene>
<sequence length="397" mass="46944">MKIWSSACTCLVIIIYVILIFFFISLKREYLPWKDTNQKFKNCSTQNVCLTFCEETDDQKFSDEFINENFPIYDFSIEKFNVIWNKLECRVVEDKKIINNHHDFGISSEGFVKFYDKSLIGTEYCLRLFKGENLLKMNLEFCTTNFSFLNFNHYFLLIVTAVFLIIPSTVYVAFKEISETFNGKLCVALIIAHLLLIFIDLLPFINYDFYRISAFIGFFSIIFIINFMNFDIYATFKHFNEPQKQSKCFKKFVYFLIIYLMIIMVPVSGFKSVYESFHSLPILLILFVLTFFLDILTLIASVFYLLILKKSLRANDDSRFDMEKERFWLYMKLFAIMTIIWSVEMKLTTMYNSYESEIIADIIKCFSAGLSAFVLIWTSQVYSLVLGKYRTIKNLNV</sequence>
<feature type="transmembrane region" description="Helical" evidence="1">
    <location>
        <begin position="212"/>
        <end position="232"/>
    </location>
</feature>
<comment type="caution">
    <text evidence="2">The sequence shown here is derived from an EMBL/GenBank/DDBJ whole genome shotgun (WGS) entry which is preliminary data.</text>
</comment>
<evidence type="ECO:0000256" key="1">
    <source>
        <dbReference type="SAM" id="Phobius"/>
    </source>
</evidence>
<dbReference type="OrthoDB" id="6134459at2759"/>
<evidence type="ECO:0000313" key="3">
    <source>
        <dbReference type="Proteomes" id="UP001107558"/>
    </source>
</evidence>
<organism evidence="2 3">
    <name type="scientific">Polypedilum vanderplanki</name>
    <name type="common">Sleeping chironomid midge</name>
    <dbReference type="NCBI Taxonomy" id="319348"/>
    <lineage>
        <taxon>Eukaryota</taxon>
        <taxon>Metazoa</taxon>
        <taxon>Ecdysozoa</taxon>
        <taxon>Arthropoda</taxon>
        <taxon>Hexapoda</taxon>
        <taxon>Insecta</taxon>
        <taxon>Pterygota</taxon>
        <taxon>Neoptera</taxon>
        <taxon>Endopterygota</taxon>
        <taxon>Diptera</taxon>
        <taxon>Nematocera</taxon>
        <taxon>Chironomoidea</taxon>
        <taxon>Chironomidae</taxon>
        <taxon>Chironominae</taxon>
        <taxon>Polypedilum</taxon>
        <taxon>Polypedilum</taxon>
    </lineage>
</organism>